<organism evidence="2 3">
    <name type="scientific">Victivallis lenta</name>
    <dbReference type="NCBI Taxonomy" id="2606640"/>
    <lineage>
        <taxon>Bacteria</taxon>
        <taxon>Pseudomonadati</taxon>
        <taxon>Lentisphaerota</taxon>
        <taxon>Lentisphaeria</taxon>
        <taxon>Victivallales</taxon>
        <taxon>Victivallaceae</taxon>
        <taxon>Victivallis</taxon>
    </lineage>
</organism>
<evidence type="ECO:0000313" key="2">
    <source>
        <dbReference type="EMBL" id="MST98057.1"/>
    </source>
</evidence>
<accession>A0A844G2Z9</accession>
<evidence type="ECO:0000313" key="3">
    <source>
        <dbReference type="Proteomes" id="UP000435649"/>
    </source>
</evidence>
<dbReference type="Proteomes" id="UP000435649">
    <property type="component" value="Unassembled WGS sequence"/>
</dbReference>
<keyword evidence="3" id="KW-1185">Reference proteome</keyword>
<feature type="region of interest" description="Disordered" evidence="1">
    <location>
        <begin position="34"/>
        <end position="58"/>
    </location>
</feature>
<reference evidence="2 3" key="1">
    <citation type="submission" date="2019-08" db="EMBL/GenBank/DDBJ databases">
        <title>In-depth cultivation of the pig gut microbiome towards novel bacterial diversity and tailored functional studies.</title>
        <authorList>
            <person name="Wylensek D."/>
            <person name="Hitch T.C.A."/>
            <person name="Clavel T."/>
        </authorList>
    </citation>
    <scope>NUCLEOTIDE SEQUENCE [LARGE SCALE GENOMIC DNA]</scope>
    <source>
        <strain evidence="2 3">BBE-744-WT-12</strain>
    </source>
</reference>
<name>A0A844G2Z9_9BACT</name>
<protein>
    <submittedName>
        <fullName evidence="2">Uncharacterized protein</fullName>
    </submittedName>
</protein>
<dbReference type="RefSeq" id="WP_154419214.1">
    <property type="nucleotide sequence ID" value="NZ_VUNS01000015.1"/>
</dbReference>
<sequence length="1984" mass="202645">MPGTPPAAETETEYRDETSLPAAVAAAVTFPGAQAGGDALPDPVQLRPAGNSGLTAEGDAPAAVGDLITEILPGETVADPFIGGVLYTDAGEPVPSIAGSIIVRGGGAEDAPVSITGDFTGGSKIVYDGSSVYPHDLHAVTGSVVIDLSYAAFTGTAGSIVMGGRVSGAADSTPETGDAGGMEISGGVEVKLSDTDLGKNHLFPGVLVENGGYAAVRSGVKGSFRNVAAAPIDDDSIFCIMGAAVKNEGSRFSIDGGIELIFTDSRLQGVFGYGVHPESHTGGSGNTVSRAAGKEHAIRIALENTSFFCIAGAAAGGTVNGDIDISADNASKGKNNWGNFYRTEITGIGPGDNLNLPIGAVTVNGDISLSLFDDSCNTVHGGYFFPNAGDAGFANGNISITIRDSGSRGDDYYGWLNVYGGIYGTYIEAPAEGAPNPVSAEVTGRIVLEVDGHNFSNITAGGPHSVGGGLTDGGAAIRTLFTGDLTVNGDFLGGTLSSKYFDVTIHGDIAVGAATGVTAKIVFNNNFTGGFQARNDYDTTIDGAVTVDLDNASFIDKNNNGIRVTGGGIVTGGSYGEERPAGVVTVKNGIRITLNNTVFENQANHSLTHVLGVRIENGSVVVQNGVDCTLNNVQFLGLEDLDPEYPIQNPGEVIPHDKLVGGGVDENASGKAEIRGTVSVTVTGSSLKLFYGGGYSAFAYSTGENKPVDSYRRREAEADFYKVVTVSSGDASRPAVDLKLDGTSFAAVSGGGRNIEVIGDVVLHFDNTPGNDKAVGEIIYGSGIGIWHKGDVDLTVTGGCNITDRLVGGGGGSSEIQKQRLDENGYPVYDEDGQEIYDPTGVRDALLEGNVTITLSGGSTFNTVYGGSDCVGINETGPENIPAQLSARSTPAPDRVLSVYGRPTEITGRILVNLNDVTINTYAGAGLGTVGRDVAGTTVVATQLGSGTSVRNFIGGSLFTDYRQGNPVLHGDVKVTGGGGRNTIVSGGFTAGSKVLHAEEILRSEHDEPVEITGQGSYEYVGHGSGDYDYGYLYLYDPDNPDCSYTKDPDTGEFTYVGYGKGDYWEYYTHIRVGEGNGSYAFDPAGTGSYYVIERKEAVIGELGHHTITGSVIADLKNFEFTGDGLLLTGGGEVDGLNKNEGHLQYRIEGGTDISLNGVLFNSNRFAGAMHVKDKGCGRIAGTAKTVLSNAVFGAGPADEPALVLGAYAVNGSRAEIGGGINGTLNDVDLSSRSGSVVFGGNAASGGSVADLAGNVSLTISGENGKYGTVYGGSGRLDDASSADIAGNVNLTVTGGTFTGNIVAGSKNGLITGDVTASIGGRALGWIIGGSENRLVDGSIDLSLTGEFDYIVFGGGLGTGAGVTGDITLTVTGKGGARNGMIYAGGNGDVGVESRREGTRITVTVNSNEHGEAYHLFLGTSANSSAPGDSTIYGDVCLDYIANGVTDRTAETGSVYGGSRRTGVAGDSVITGKAVLNFGEVYINNLFFGGGYATASGQSVRVVTEGGVLINLNNTKATEAAIMAGGIATGSGAQAVIGTEQTRAGARLNLTGSTTVDVIHGGGYGISRGRSVICGDSVITIDSDNVTTDLIHGGGYANGGIDVIRGKAVISITASASTNYIHGGGYAIGSGVSAVTDGVEIHLSNYRHRPEVPMVVYAGGRNAMGGTAYVGADENGTENIHSAGTLVTADAGVRLWHIYGGGYSEGPGTTTVYGGTRIVINGAVIAGENGSAGFLYGGGHVFNRTDNYSIVNGGTNITVNGGTLGYVYGGGSTYYADAAADLSIVNGGTSITLNSADSVLTINNYVCGGGNRSATVYGGTRIEFTGLGDNLNFTSYVIGSNNRNQNTYGEKELVFNGFTGSFNAKIAYFDTITISGSAVNWTKSQTLAEVSEWNFDLSGSGPALTWENGTNDFSGDTLNLTFGGAYTGGVVFSGSGATLTGWESVGAVNIGGSAAVRDGSVWRVAGAWELSRNADNQLILSKLA</sequence>
<evidence type="ECO:0000256" key="1">
    <source>
        <dbReference type="SAM" id="MobiDB-lite"/>
    </source>
</evidence>
<dbReference type="EMBL" id="VUNS01000015">
    <property type="protein sequence ID" value="MST98057.1"/>
    <property type="molecule type" value="Genomic_DNA"/>
</dbReference>
<gene>
    <name evidence="2" type="ORF">FYJ85_13520</name>
</gene>
<comment type="caution">
    <text evidence="2">The sequence shown here is derived from an EMBL/GenBank/DDBJ whole genome shotgun (WGS) entry which is preliminary data.</text>
</comment>
<proteinExistence type="predicted"/>